<dbReference type="InterPro" id="IPR029021">
    <property type="entry name" value="Prot-tyrosine_phosphatase-like"/>
</dbReference>
<dbReference type="Proteomes" id="UP001597237">
    <property type="component" value="Unassembled WGS sequence"/>
</dbReference>
<evidence type="ECO:0000313" key="6">
    <source>
        <dbReference type="Proteomes" id="UP001597237"/>
    </source>
</evidence>
<keyword evidence="6" id="KW-1185">Reference proteome</keyword>
<dbReference type="SMART" id="SM00195">
    <property type="entry name" value="DSPc"/>
    <property type="match status" value="1"/>
</dbReference>
<proteinExistence type="predicted"/>
<dbReference type="Gene3D" id="3.90.190.10">
    <property type="entry name" value="Protein tyrosine phosphatase superfamily"/>
    <property type="match status" value="1"/>
</dbReference>
<evidence type="ECO:0000313" key="5">
    <source>
        <dbReference type="EMBL" id="MFD1781989.1"/>
    </source>
</evidence>
<reference evidence="6" key="1">
    <citation type="journal article" date="2019" name="Int. J. Syst. Evol. Microbiol.">
        <title>The Global Catalogue of Microorganisms (GCM) 10K type strain sequencing project: providing services to taxonomists for standard genome sequencing and annotation.</title>
        <authorList>
            <consortium name="The Broad Institute Genomics Platform"/>
            <consortium name="The Broad Institute Genome Sequencing Center for Infectious Disease"/>
            <person name="Wu L."/>
            <person name="Ma J."/>
        </authorList>
    </citation>
    <scope>NUCLEOTIDE SEQUENCE [LARGE SCALE GENOMIC DNA]</scope>
    <source>
        <strain evidence="6">DFY28</strain>
    </source>
</reference>
<dbReference type="Pfam" id="PF00782">
    <property type="entry name" value="DSPc"/>
    <property type="match status" value="1"/>
</dbReference>
<evidence type="ECO:0000256" key="2">
    <source>
        <dbReference type="ARBA" id="ARBA00022912"/>
    </source>
</evidence>
<evidence type="ECO:0000256" key="1">
    <source>
        <dbReference type="ARBA" id="ARBA00022801"/>
    </source>
</evidence>
<accession>A0ABW4MXS7</accession>
<dbReference type="PANTHER" id="PTHR46274">
    <property type="entry name" value="PHOSPHATIDYLINOSITOL PHOSPHATASE"/>
    <property type="match status" value="1"/>
</dbReference>
<dbReference type="PROSITE" id="PS50056">
    <property type="entry name" value="TYR_PHOSPHATASE_2"/>
    <property type="match status" value="1"/>
</dbReference>
<comment type="caution">
    <text evidence="5">The sequence shown here is derived from an EMBL/GenBank/DDBJ whole genome shotgun (WGS) entry which is preliminary data.</text>
</comment>
<sequence>MAGWAPNFSWLTGTLAVGGAVPPEHVETLAAQHGVCAVIDLRQEACDDAEALERHGLDFLHLPTEDLCAVSVEMLDAGVAFARPRLTAGRRVLIHCEHGIGRSATLALCVLVDQGMTPLAALSLAKDRRPRVSPSPEQYEAWRAWLERLRPPPPIPDFDAFKAIAYRHLQTQD</sequence>
<evidence type="ECO:0000259" key="4">
    <source>
        <dbReference type="PROSITE" id="PS50056"/>
    </source>
</evidence>
<dbReference type="PROSITE" id="PS00383">
    <property type="entry name" value="TYR_PHOSPHATASE_1"/>
    <property type="match status" value="1"/>
</dbReference>
<dbReference type="SUPFAM" id="SSF52799">
    <property type="entry name" value="(Phosphotyrosine protein) phosphatases II"/>
    <property type="match status" value="1"/>
</dbReference>
<evidence type="ECO:0000259" key="3">
    <source>
        <dbReference type="PROSITE" id="PS50054"/>
    </source>
</evidence>
<dbReference type="PROSITE" id="PS50054">
    <property type="entry name" value="TYR_PHOSPHATASE_DUAL"/>
    <property type="match status" value="1"/>
</dbReference>
<dbReference type="EMBL" id="JBHUEY010000001">
    <property type="protein sequence ID" value="MFD1781989.1"/>
    <property type="molecule type" value="Genomic_DNA"/>
</dbReference>
<dbReference type="InterPro" id="IPR016130">
    <property type="entry name" value="Tyr_Pase_AS"/>
</dbReference>
<dbReference type="InterPro" id="IPR020422">
    <property type="entry name" value="TYR_PHOSPHATASE_DUAL_dom"/>
</dbReference>
<feature type="domain" description="Tyrosine-protein phosphatase" evidence="3">
    <location>
        <begin position="7"/>
        <end position="151"/>
    </location>
</feature>
<keyword evidence="2" id="KW-0904">Protein phosphatase</keyword>
<keyword evidence="1" id="KW-0378">Hydrolase</keyword>
<feature type="domain" description="Tyrosine specific protein phosphatases" evidence="4">
    <location>
        <begin position="72"/>
        <end position="140"/>
    </location>
</feature>
<dbReference type="PANTHER" id="PTHR46274:SF6">
    <property type="entry name" value="TYR_PHOSPHATASE_2 DOMAIN-CONTAINING PROTEIN"/>
    <property type="match status" value="1"/>
</dbReference>
<protein>
    <submittedName>
        <fullName evidence="5">Dual specificity protein phosphatase family protein</fullName>
    </submittedName>
</protein>
<dbReference type="RefSeq" id="WP_377281179.1">
    <property type="nucleotide sequence ID" value="NZ_JBHRSI010000003.1"/>
</dbReference>
<organism evidence="5 6">
    <name type="scientific">Phenylobacterium terrae</name>
    <dbReference type="NCBI Taxonomy" id="2665495"/>
    <lineage>
        <taxon>Bacteria</taxon>
        <taxon>Pseudomonadati</taxon>
        <taxon>Pseudomonadota</taxon>
        <taxon>Alphaproteobacteria</taxon>
        <taxon>Caulobacterales</taxon>
        <taxon>Caulobacteraceae</taxon>
        <taxon>Phenylobacterium</taxon>
    </lineage>
</organism>
<name>A0ABW4MXS7_9CAUL</name>
<dbReference type="InterPro" id="IPR000340">
    <property type="entry name" value="Dual-sp_phosphatase_cat-dom"/>
</dbReference>
<gene>
    <name evidence="5" type="ORF">ACFSC0_01160</name>
</gene>
<dbReference type="InterPro" id="IPR000387">
    <property type="entry name" value="Tyr_Pase_dom"/>
</dbReference>